<gene>
    <name evidence="2" type="ORF">A3H51_01330</name>
</gene>
<evidence type="ECO:0000313" key="3">
    <source>
        <dbReference type="Proteomes" id="UP000178509"/>
    </source>
</evidence>
<protein>
    <recommendedName>
        <fullName evidence="1">Transcriptional repressor PaaX-like central Cas2-like domain-containing protein</fullName>
    </recommendedName>
</protein>
<feature type="domain" description="Transcriptional repressor PaaX-like central Cas2-like" evidence="1">
    <location>
        <begin position="109"/>
        <end position="179"/>
    </location>
</feature>
<proteinExistence type="predicted"/>
<organism evidence="2 3">
    <name type="scientific">Candidatus Spechtbacteria bacterium RIFCSPLOWO2_02_FULL_38_8</name>
    <dbReference type="NCBI Taxonomy" id="1802164"/>
    <lineage>
        <taxon>Bacteria</taxon>
        <taxon>Candidatus Spechtiibacteriota</taxon>
    </lineage>
</organism>
<dbReference type="InterPro" id="IPR048846">
    <property type="entry name" value="PaaX-like_central"/>
</dbReference>
<dbReference type="Proteomes" id="UP000178509">
    <property type="component" value="Unassembled WGS sequence"/>
</dbReference>
<evidence type="ECO:0000259" key="1">
    <source>
        <dbReference type="Pfam" id="PF20803"/>
    </source>
</evidence>
<dbReference type="EMBL" id="MHOJ01000043">
    <property type="protein sequence ID" value="OGZ61396.1"/>
    <property type="molecule type" value="Genomic_DNA"/>
</dbReference>
<evidence type="ECO:0000313" key="2">
    <source>
        <dbReference type="EMBL" id="OGZ61396.1"/>
    </source>
</evidence>
<dbReference type="STRING" id="1802164.A3H51_01330"/>
<dbReference type="Gene3D" id="3.30.70.2650">
    <property type="match status" value="1"/>
</dbReference>
<sequence length="197" mass="23503">MLNHFIMHQNNIQKAIIYNAKKFSGSTPYVNHSSMALVRYMMSKSPADFEGFSEQQIRESLYNAEKKKYIKKIIRSSDKKKVVSIQLTRKGKKLFQECRIEDIKLARSGKWDGEWRIIIFDVPQKANYDREFLRNKLKTLGFFRIQHSAWVYPYDCMDEIELVIEYYKLSKYVLKFTAPLKRDGELIEHFRKKGLKL</sequence>
<reference evidence="2 3" key="1">
    <citation type="journal article" date="2016" name="Nat. Commun.">
        <title>Thousands of microbial genomes shed light on interconnected biogeochemical processes in an aquifer system.</title>
        <authorList>
            <person name="Anantharaman K."/>
            <person name="Brown C.T."/>
            <person name="Hug L.A."/>
            <person name="Sharon I."/>
            <person name="Castelle C.J."/>
            <person name="Probst A.J."/>
            <person name="Thomas B.C."/>
            <person name="Singh A."/>
            <person name="Wilkins M.J."/>
            <person name="Karaoz U."/>
            <person name="Brodie E.L."/>
            <person name="Williams K.H."/>
            <person name="Hubbard S.S."/>
            <person name="Banfield J.F."/>
        </authorList>
    </citation>
    <scope>NUCLEOTIDE SEQUENCE [LARGE SCALE GENOMIC DNA]</scope>
</reference>
<dbReference type="Pfam" id="PF20803">
    <property type="entry name" value="PaaX_M"/>
    <property type="match status" value="1"/>
</dbReference>
<name>A0A1G2HFX3_9BACT</name>
<dbReference type="AlphaFoldDB" id="A0A1G2HFX3"/>
<comment type="caution">
    <text evidence="2">The sequence shown here is derived from an EMBL/GenBank/DDBJ whole genome shotgun (WGS) entry which is preliminary data.</text>
</comment>
<accession>A0A1G2HFX3</accession>